<evidence type="ECO:0000256" key="3">
    <source>
        <dbReference type="ARBA" id="ARBA00022676"/>
    </source>
</evidence>
<comment type="caution">
    <text evidence="5">The sequence shown here is derived from an EMBL/GenBank/DDBJ whole genome shotgun (WGS) entry which is preliminary data.</text>
</comment>
<dbReference type="GO" id="GO:0016758">
    <property type="term" value="F:hexosyltransferase activity"/>
    <property type="evidence" value="ECO:0007669"/>
    <property type="project" value="InterPro"/>
</dbReference>
<accession>A0A9D2KQ97</accession>
<dbReference type="Gene3D" id="3.90.550.10">
    <property type="entry name" value="Spore Coat Polysaccharide Biosynthesis Protein SpsA, Chain A"/>
    <property type="match status" value="1"/>
</dbReference>
<dbReference type="Proteomes" id="UP000823821">
    <property type="component" value="Unassembled WGS sequence"/>
</dbReference>
<evidence type="ECO:0000313" key="5">
    <source>
        <dbReference type="EMBL" id="HJA78763.1"/>
    </source>
</evidence>
<dbReference type="AlphaFoldDB" id="A0A9D2KQ97"/>
<reference evidence="5" key="2">
    <citation type="submission" date="2021-04" db="EMBL/GenBank/DDBJ databases">
        <authorList>
            <person name="Gilroy R."/>
        </authorList>
    </citation>
    <scope>NUCLEOTIDE SEQUENCE</scope>
    <source>
        <strain evidence="5">5032</strain>
    </source>
</reference>
<gene>
    <name evidence="5" type="ORF">H9784_04200</name>
</gene>
<protein>
    <recommendedName>
        <fullName evidence="7">Glycosyl transferase family 6</fullName>
    </recommendedName>
</protein>
<dbReference type="SUPFAM" id="SSF53448">
    <property type="entry name" value="Nucleotide-diphospho-sugar transferases"/>
    <property type="match status" value="1"/>
</dbReference>
<evidence type="ECO:0000256" key="2">
    <source>
        <dbReference type="ARBA" id="ARBA00010413"/>
    </source>
</evidence>
<comment type="cofactor">
    <cofactor evidence="1">
        <name>Mn(2+)</name>
        <dbReference type="ChEBI" id="CHEBI:29035"/>
    </cofactor>
</comment>
<reference evidence="5" key="1">
    <citation type="journal article" date="2021" name="PeerJ">
        <title>Extensive microbial diversity within the chicken gut microbiome revealed by metagenomics and culture.</title>
        <authorList>
            <person name="Gilroy R."/>
            <person name="Ravi A."/>
            <person name="Getino M."/>
            <person name="Pursley I."/>
            <person name="Horton D.L."/>
            <person name="Alikhan N.F."/>
            <person name="Baker D."/>
            <person name="Gharbi K."/>
            <person name="Hall N."/>
            <person name="Watson M."/>
            <person name="Adriaenssens E.M."/>
            <person name="Foster-Nyarko E."/>
            <person name="Jarju S."/>
            <person name="Secka A."/>
            <person name="Antonio M."/>
            <person name="Oren A."/>
            <person name="Chaudhuri R.R."/>
            <person name="La Ragione R."/>
            <person name="Hildebrand F."/>
            <person name="Pallen M.J."/>
        </authorList>
    </citation>
    <scope>NUCLEOTIDE SEQUENCE</scope>
    <source>
        <strain evidence="5">5032</strain>
    </source>
</reference>
<evidence type="ECO:0000256" key="4">
    <source>
        <dbReference type="ARBA" id="ARBA00022679"/>
    </source>
</evidence>
<dbReference type="InterPro" id="IPR005076">
    <property type="entry name" value="Glyco_trans_6"/>
</dbReference>
<dbReference type="PANTHER" id="PTHR10462:SF53">
    <property type="entry name" value="HISTO-BLOOD GROUP ABO SYSTEM TRANSFERASE 1-LIKE"/>
    <property type="match status" value="1"/>
</dbReference>
<keyword evidence="3" id="KW-0328">Glycosyltransferase</keyword>
<dbReference type="PANTHER" id="PTHR10462">
    <property type="entry name" value="GLYCOSYLTRANSFERASE-RELATED"/>
    <property type="match status" value="1"/>
</dbReference>
<dbReference type="EMBL" id="DWZD01000028">
    <property type="protein sequence ID" value="HJA78763.1"/>
    <property type="molecule type" value="Genomic_DNA"/>
</dbReference>
<sequence length="275" mass="32078">MTSRSRIAILYICTGKYHVFWDKFHASAQKNLFPQAEKHFFVFSDAPREALARDDMTYIYQPRLGWPNDTLKRFHMFSRIADKLQEYDFIFFFNANIVFLDEITEEILPSPEEGLVVVQHPGYYAARPYDFPYEQNRRSTAYINCGKGKCYICGGVNGGTRQAYTTMIQDLVKAIDTDMWHGIVAVWHDESHINKYIIDRPYKLLSPAYAVPENVNLPFAPKILILDKSNYGGHEALRNETAEPRSRPHFGHRIQRKVNRLLRRLSFCIGRMVSR</sequence>
<dbReference type="GO" id="GO:0016020">
    <property type="term" value="C:membrane"/>
    <property type="evidence" value="ECO:0007669"/>
    <property type="project" value="InterPro"/>
</dbReference>
<evidence type="ECO:0008006" key="7">
    <source>
        <dbReference type="Google" id="ProtNLM"/>
    </source>
</evidence>
<dbReference type="InterPro" id="IPR048174">
    <property type="entry name" value="WbnI-like"/>
</dbReference>
<dbReference type="Pfam" id="PF03414">
    <property type="entry name" value="Glyco_transf_6"/>
    <property type="match status" value="1"/>
</dbReference>
<evidence type="ECO:0000313" key="6">
    <source>
        <dbReference type="Proteomes" id="UP000823821"/>
    </source>
</evidence>
<comment type="similarity">
    <text evidence="2">Belongs to the glycosyltransferase 6 family.</text>
</comment>
<dbReference type="InterPro" id="IPR029044">
    <property type="entry name" value="Nucleotide-diphossugar_trans"/>
</dbReference>
<proteinExistence type="inferred from homology"/>
<dbReference type="GO" id="GO:0005975">
    <property type="term" value="P:carbohydrate metabolic process"/>
    <property type="evidence" value="ECO:0007669"/>
    <property type="project" value="InterPro"/>
</dbReference>
<keyword evidence="4" id="KW-0808">Transferase</keyword>
<evidence type="ECO:0000256" key="1">
    <source>
        <dbReference type="ARBA" id="ARBA00001936"/>
    </source>
</evidence>
<dbReference type="NCBIfam" id="NF041524">
    <property type="entry name" value="Gltr_6"/>
    <property type="match status" value="1"/>
</dbReference>
<name>A0A9D2KQ97_9BACT</name>
<organism evidence="5 6">
    <name type="scientific">Candidatus Desulfovibrio intestinavium</name>
    <dbReference type="NCBI Taxonomy" id="2838534"/>
    <lineage>
        <taxon>Bacteria</taxon>
        <taxon>Pseudomonadati</taxon>
        <taxon>Thermodesulfobacteriota</taxon>
        <taxon>Desulfovibrionia</taxon>
        <taxon>Desulfovibrionales</taxon>
        <taxon>Desulfovibrionaceae</taxon>
        <taxon>Desulfovibrio</taxon>
    </lineage>
</organism>